<dbReference type="OrthoDB" id="3062869at2759"/>
<evidence type="ECO:0000313" key="3">
    <source>
        <dbReference type="Proteomes" id="UP000054549"/>
    </source>
</evidence>
<dbReference type="InterPro" id="IPR008906">
    <property type="entry name" value="HATC_C_dom"/>
</dbReference>
<feature type="domain" description="HAT C-terminal dimerisation" evidence="1">
    <location>
        <begin position="1"/>
        <end position="55"/>
    </location>
</feature>
<feature type="non-terminal residue" evidence="2">
    <location>
        <position position="66"/>
    </location>
</feature>
<name>A0A0C2TAU4_AMAMK</name>
<reference evidence="2 3" key="1">
    <citation type="submission" date="2014-04" db="EMBL/GenBank/DDBJ databases">
        <title>Evolutionary Origins and Diversification of the Mycorrhizal Mutualists.</title>
        <authorList>
            <consortium name="DOE Joint Genome Institute"/>
            <consortium name="Mycorrhizal Genomics Consortium"/>
            <person name="Kohler A."/>
            <person name="Kuo A."/>
            <person name="Nagy L.G."/>
            <person name="Floudas D."/>
            <person name="Copeland A."/>
            <person name="Barry K.W."/>
            <person name="Cichocki N."/>
            <person name="Veneault-Fourrey C."/>
            <person name="LaButti K."/>
            <person name="Lindquist E.A."/>
            <person name="Lipzen A."/>
            <person name="Lundell T."/>
            <person name="Morin E."/>
            <person name="Murat C."/>
            <person name="Riley R."/>
            <person name="Ohm R."/>
            <person name="Sun H."/>
            <person name="Tunlid A."/>
            <person name="Henrissat B."/>
            <person name="Grigoriev I.V."/>
            <person name="Hibbett D.S."/>
            <person name="Martin F."/>
        </authorList>
    </citation>
    <scope>NUCLEOTIDE SEQUENCE [LARGE SCALE GENOMIC DNA]</scope>
    <source>
        <strain evidence="2 3">Koide BX008</strain>
    </source>
</reference>
<keyword evidence="3" id="KW-1185">Reference proteome</keyword>
<dbReference type="AlphaFoldDB" id="A0A0C2TAU4"/>
<evidence type="ECO:0000313" key="2">
    <source>
        <dbReference type="EMBL" id="KIL63844.1"/>
    </source>
</evidence>
<gene>
    <name evidence="2" type="ORF">M378DRAFT_54002</name>
</gene>
<organism evidence="2 3">
    <name type="scientific">Amanita muscaria (strain Koide BX008)</name>
    <dbReference type="NCBI Taxonomy" id="946122"/>
    <lineage>
        <taxon>Eukaryota</taxon>
        <taxon>Fungi</taxon>
        <taxon>Dikarya</taxon>
        <taxon>Basidiomycota</taxon>
        <taxon>Agaricomycotina</taxon>
        <taxon>Agaricomycetes</taxon>
        <taxon>Agaricomycetidae</taxon>
        <taxon>Agaricales</taxon>
        <taxon>Pluteineae</taxon>
        <taxon>Amanitaceae</taxon>
        <taxon>Amanita</taxon>
    </lineage>
</organism>
<evidence type="ECO:0000259" key="1">
    <source>
        <dbReference type="Pfam" id="PF05699"/>
    </source>
</evidence>
<dbReference type="Pfam" id="PF05699">
    <property type="entry name" value="Dimer_Tnp_hAT"/>
    <property type="match status" value="1"/>
</dbReference>
<dbReference type="GO" id="GO:0046983">
    <property type="term" value="F:protein dimerization activity"/>
    <property type="evidence" value="ECO:0007669"/>
    <property type="project" value="InterPro"/>
</dbReference>
<dbReference type="HOGENOM" id="CLU_009123_15_3_1"/>
<dbReference type="EMBL" id="KN818255">
    <property type="protein sequence ID" value="KIL63844.1"/>
    <property type="molecule type" value="Genomic_DNA"/>
</dbReference>
<sequence length="66" mass="7507">NASRYPVWASLSCDFLSIMATSVSSERAFSSAGITISKRRNRLKADIVEALQCLKCMFKRNLMFRE</sequence>
<protein>
    <recommendedName>
        <fullName evidence="1">HAT C-terminal dimerisation domain-containing protein</fullName>
    </recommendedName>
</protein>
<feature type="non-terminal residue" evidence="2">
    <location>
        <position position="1"/>
    </location>
</feature>
<proteinExistence type="predicted"/>
<dbReference type="InParanoid" id="A0A0C2TAU4"/>
<dbReference type="InterPro" id="IPR012337">
    <property type="entry name" value="RNaseH-like_sf"/>
</dbReference>
<dbReference type="SUPFAM" id="SSF53098">
    <property type="entry name" value="Ribonuclease H-like"/>
    <property type="match status" value="1"/>
</dbReference>
<accession>A0A0C2TAU4</accession>
<dbReference type="Proteomes" id="UP000054549">
    <property type="component" value="Unassembled WGS sequence"/>
</dbReference>